<feature type="chain" id="PRO_5036328694" evidence="3">
    <location>
        <begin position="17"/>
        <end position="545"/>
    </location>
</feature>
<dbReference type="AlphaFoldDB" id="A0A336MU42"/>
<organism evidence="5">
    <name type="scientific">Culicoides sonorensis</name>
    <name type="common">Biting midge</name>
    <dbReference type="NCBI Taxonomy" id="179676"/>
    <lineage>
        <taxon>Eukaryota</taxon>
        <taxon>Metazoa</taxon>
        <taxon>Ecdysozoa</taxon>
        <taxon>Arthropoda</taxon>
        <taxon>Hexapoda</taxon>
        <taxon>Insecta</taxon>
        <taxon>Pterygota</taxon>
        <taxon>Neoptera</taxon>
        <taxon>Endopterygota</taxon>
        <taxon>Diptera</taxon>
        <taxon>Nematocera</taxon>
        <taxon>Chironomoidea</taxon>
        <taxon>Ceratopogonidae</taxon>
        <taxon>Ceratopogoninae</taxon>
        <taxon>Culicoides</taxon>
        <taxon>Monoculicoides</taxon>
    </lineage>
</organism>
<sequence>MMHLFLFYCIIVVTSSTYQFSTSPTKRFEKSQEMKNLLGILVIFSALAFLLVVAKDECEELKEKELSMKCDFTDFEEYRKCVKERKEIRRKRAIICPITGKVVDIDKLSGRSDTPAAPLVNDGEQPILVPIVAAAQQSDQPIQANPAPIFVESNPSDINHNWIVEGEDSNYLHTQRYHPARNVTTVIKLTNLINNTNVINVPTHINSTNINNITIVPSELTQDYGFGHTKDGPCCMVVQPKTCHSSPNGPRCHHKRHKMCSSKCTSRILHVRSHRSHGVSYIPQPSPKCIYSQSWPYVNCGYRRRDSCEGCYEHYDNYYYAPPPSCNGCYDDGMEYGPMYRRGPVLRPNYYHQPPPYFETGYAPYPEFEGYNYGTPNYYIDPPSQYEPNTQVFEDDYSLENGTLSNESKDEADWGISVGKCKVISNDGSVTIANCTIEKDHPYAAAPADYEYSKYPPPREFYPPPPPFYTPYLPGYYPPPYYYNRPPPPRGYARHLSRPSNHKIAPLTSRKSSSETVARPLEDEEISKTFPEDDIDEEEPIYDEK</sequence>
<proteinExistence type="predicted"/>
<accession>A0A336MU42</accession>
<dbReference type="EMBL" id="UFQT01002343">
    <property type="protein sequence ID" value="SSX33245.1"/>
    <property type="molecule type" value="Genomic_DNA"/>
</dbReference>
<evidence type="ECO:0000256" key="1">
    <source>
        <dbReference type="SAM" id="MobiDB-lite"/>
    </source>
</evidence>
<keyword evidence="3" id="KW-0732">Signal</keyword>
<evidence type="ECO:0000313" key="5">
    <source>
        <dbReference type="EMBL" id="SSX33245.1"/>
    </source>
</evidence>
<feature type="transmembrane region" description="Helical" evidence="2">
    <location>
        <begin position="37"/>
        <end position="54"/>
    </location>
</feature>
<feature type="compositionally biased region" description="Acidic residues" evidence="1">
    <location>
        <begin position="532"/>
        <end position="545"/>
    </location>
</feature>
<name>A0A336MU42_CULSO</name>
<keyword evidence="2" id="KW-0812">Transmembrane</keyword>
<protein>
    <submittedName>
        <fullName evidence="5">CSON006159 protein</fullName>
    </submittedName>
</protein>
<feature type="signal peptide" evidence="3">
    <location>
        <begin position="1"/>
        <end position="16"/>
    </location>
</feature>
<feature type="region of interest" description="Disordered" evidence="1">
    <location>
        <begin position="490"/>
        <end position="545"/>
    </location>
</feature>
<evidence type="ECO:0000313" key="4">
    <source>
        <dbReference type="EMBL" id="SSX13824.1"/>
    </source>
</evidence>
<keyword evidence="2" id="KW-1133">Transmembrane helix</keyword>
<evidence type="ECO:0000256" key="2">
    <source>
        <dbReference type="SAM" id="Phobius"/>
    </source>
</evidence>
<dbReference type="EMBL" id="UFQS01002343">
    <property type="protein sequence ID" value="SSX13824.1"/>
    <property type="molecule type" value="Genomic_DNA"/>
</dbReference>
<reference evidence="5" key="2">
    <citation type="submission" date="2018-07" db="EMBL/GenBank/DDBJ databases">
        <authorList>
            <person name="Quirk P.G."/>
            <person name="Krulwich T.A."/>
        </authorList>
    </citation>
    <scope>NUCLEOTIDE SEQUENCE</scope>
</reference>
<evidence type="ECO:0000256" key="3">
    <source>
        <dbReference type="SAM" id="SignalP"/>
    </source>
</evidence>
<reference evidence="4" key="1">
    <citation type="submission" date="2018-04" db="EMBL/GenBank/DDBJ databases">
        <authorList>
            <person name="Go L.Y."/>
            <person name="Mitchell J.A."/>
        </authorList>
    </citation>
    <scope>NUCLEOTIDE SEQUENCE</scope>
    <source>
        <tissue evidence="4">Whole organism</tissue>
    </source>
</reference>
<keyword evidence="2" id="KW-0472">Membrane</keyword>
<dbReference type="VEuPathDB" id="VectorBase:CSON006159"/>
<feature type="compositionally biased region" description="Basic residues" evidence="1">
    <location>
        <begin position="492"/>
        <end position="501"/>
    </location>
</feature>
<gene>
    <name evidence="5" type="primary">CSON006159</name>
</gene>